<dbReference type="Proteomes" id="UP000199120">
    <property type="component" value="Unassembled WGS sequence"/>
</dbReference>
<protein>
    <submittedName>
        <fullName evidence="1">Uncharacterized protein</fullName>
    </submittedName>
</protein>
<organism evidence="1 2">
    <name type="scientific">Paraburkholderia caballeronis</name>
    <dbReference type="NCBI Taxonomy" id="416943"/>
    <lineage>
        <taxon>Bacteria</taxon>
        <taxon>Pseudomonadati</taxon>
        <taxon>Pseudomonadota</taxon>
        <taxon>Betaproteobacteria</taxon>
        <taxon>Burkholderiales</taxon>
        <taxon>Burkholderiaceae</taxon>
        <taxon>Paraburkholderia</taxon>
    </lineage>
</organism>
<sequence>MDLVSLAVFSVAVIGLGSAATVLLAKWLPQSVVERAGNGRFVGLGEARPVTQAAYRPKVRKEAMNVVRTSN</sequence>
<keyword evidence="2" id="KW-1185">Reference proteome</keyword>
<accession>A0A1H7QPH4</accession>
<dbReference type="AlphaFoldDB" id="A0A1H7QPH4"/>
<dbReference type="OrthoDB" id="9033896at2"/>
<dbReference type="RefSeq" id="WP_090548887.1">
    <property type="nucleotide sequence ID" value="NZ_FNSR01000002.1"/>
</dbReference>
<evidence type="ECO:0000313" key="2">
    <source>
        <dbReference type="Proteomes" id="UP000199120"/>
    </source>
</evidence>
<reference evidence="2" key="1">
    <citation type="submission" date="2016-10" db="EMBL/GenBank/DDBJ databases">
        <authorList>
            <person name="Varghese N."/>
            <person name="Submissions S."/>
        </authorList>
    </citation>
    <scope>NUCLEOTIDE SEQUENCE [LARGE SCALE GENOMIC DNA]</scope>
    <source>
        <strain evidence="2">LMG 26416</strain>
    </source>
</reference>
<name>A0A1H7QPH4_9BURK</name>
<proteinExistence type="predicted"/>
<gene>
    <name evidence="1" type="ORF">SAMN05192542_108202</name>
</gene>
<evidence type="ECO:0000313" key="1">
    <source>
        <dbReference type="EMBL" id="SEL49187.1"/>
    </source>
</evidence>
<dbReference type="EMBL" id="FOAJ01000008">
    <property type="protein sequence ID" value="SEL49187.1"/>
    <property type="molecule type" value="Genomic_DNA"/>
</dbReference>